<dbReference type="Proteomes" id="UP000824193">
    <property type="component" value="Unassembled WGS sequence"/>
</dbReference>
<accession>A0A9D2ADM6</accession>
<evidence type="ECO:0000313" key="2">
    <source>
        <dbReference type="Proteomes" id="UP000824193"/>
    </source>
</evidence>
<organism evidence="1 2">
    <name type="scientific">Candidatus Allofournierella pullicola</name>
    <dbReference type="NCBI Taxonomy" id="2838596"/>
    <lineage>
        <taxon>Bacteria</taxon>
        <taxon>Bacillati</taxon>
        <taxon>Bacillota</taxon>
        <taxon>Clostridia</taxon>
        <taxon>Eubacteriales</taxon>
        <taxon>Oscillospiraceae</taxon>
        <taxon>Allofournierella</taxon>
    </lineage>
</organism>
<protein>
    <submittedName>
        <fullName evidence="1">Uncharacterized protein</fullName>
    </submittedName>
</protein>
<reference evidence="1" key="2">
    <citation type="submission" date="2021-04" db="EMBL/GenBank/DDBJ databases">
        <authorList>
            <person name="Gilroy R."/>
        </authorList>
    </citation>
    <scope>NUCLEOTIDE SEQUENCE</scope>
    <source>
        <strain evidence="1">2239</strain>
    </source>
</reference>
<reference evidence="1" key="1">
    <citation type="journal article" date="2021" name="PeerJ">
        <title>Extensive microbial diversity within the chicken gut microbiome revealed by metagenomics and culture.</title>
        <authorList>
            <person name="Gilroy R."/>
            <person name="Ravi A."/>
            <person name="Getino M."/>
            <person name="Pursley I."/>
            <person name="Horton D.L."/>
            <person name="Alikhan N.F."/>
            <person name="Baker D."/>
            <person name="Gharbi K."/>
            <person name="Hall N."/>
            <person name="Watson M."/>
            <person name="Adriaenssens E.M."/>
            <person name="Foster-Nyarko E."/>
            <person name="Jarju S."/>
            <person name="Secka A."/>
            <person name="Antonio M."/>
            <person name="Oren A."/>
            <person name="Chaudhuri R.R."/>
            <person name="La Ragione R."/>
            <person name="Hildebrand F."/>
            <person name="Pallen M.J."/>
        </authorList>
    </citation>
    <scope>NUCLEOTIDE SEQUENCE</scope>
    <source>
        <strain evidence="1">2239</strain>
    </source>
</reference>
<proteinExistence type="predicted"/>
<comment type="caution">
    <text evidence="1">The sequence shown here is derived from an EMBL/GenBank/DDBJ whole genome shotgun (WGS) entry which is preliminary data.</text>
</comment>
<sequence>MRQIVIRKGPVPALNSRVSLMGCGFSIHISCPETADALLKDAVNETVPLAALLEEFRRFTAGQPSALFARMYQLSETSGLVIDQNIYLYHCDVCPVWVEAEEARWAYMGSKKYLGDSWWFDDDEILKDVREMNVVAFLEKYKGC</sequence>
<gene>
    <name evidence="1" type="ORF">H9865_03070</name>
</gene>
<evidence type="ECO:0000313" key="1">
    <source>
        <dbReference type="EMBL" id="HIX05080.1"/>
    </source>
</evidence>
<dbReference type="AlphaFoldDB" id="A0A9D2ADM6"/>
<dbReference type="EMBL" id="DXFW01000008">
    <property type="protein sequence ID" value="HIX05080.1"/>
    <property type="molecule type" value="Genomic_DNA"/>
</dbReference>
<name>A0A9D2ADM6_9FIRM</name>